<dbReference type="EMBL" id="FYDG01000013">
    <property type="protein sequence ID" value="SNB80651.1"/>
    <property type="molecule type" value="Genomic_DNA"/>
</dbReference>
<accession>A0A212S640</accession>
<evidence type="ECO:0000313" key="2">
    <source>
        <dbReference type="Proteomes" id="UP000198418"/>
    </source>
</evidence>
<dbReference type="AlphaFoldDB" id="A0A212S640"/>
<protein>
    <submittedName>
        <fullName evidence="1">Uncharacterized protein</fullName>
    </submittedName>
</protein>
<dbReference type="Proteomes" id="UP000198418">
    <property type="component" value="Unassembled WGS sequence"/>
</dbReference>
<dbReference type="OrthoDB" id="7627828at2"/>
<reference evidence="2" key="1">
    <citation type="submission" date="2017-06" db="EMBL/GenBank/DDBJ databases">
        <authorList>
            <person name="Varghese N."/>
            <person name="Submissions S."/>
        </authorList>
    </citation>
    <scope>NUCLEOTIDE SEQUENCE [LARGE SCALE GENOMIC DNA]</scope>
    <source>
        <strain evidence="2">DSM 137</strain>
    </source>
</reference>
<proteinExistence type="predicted"/>
<dbReference type="RefSeq" id="WP_141098490.1">
    <property type="nucleotide sequence ID" value="NZ_FYDG01000013.1"/>
</dbReference>
<keyword evidence="2" id="KW-1185">Reference proteome</keyword>
<sequence length="275" mass="29120">MRPSASALSAAVRLTRMLAGTWTVLAGPGDALAGAWTPPAGQGEIIVTTLFDQANDGFDQAGRFTRTPKYRSYQASLYLDYGLTDWLAATLKPSLQNTTLGAPDNQKFSGFGDSEIGVRGRVWKSDAAVISLQALARLPGSAGPAAPSLNGSKNADFDLRLLGGKNIAVAALPGFIDVSVGFRARGGKAPNEGRADVSLGVYLTPGLMLLAQNFNVVSESSRHPANPRWAQSKGQLSLVYSLSAEWRVQVGGFTTLAGANAYREYGALLGLWRRF</sequence>
<name>A0A212S640_RHOAC</name>
<organism evidence="1 2">
    <name type="scientific">Rhodoblastus acidophilus</name>
    <name type="common">Rhodopseudomonas acidophila</name>
    <dbReference type="NCBI Taxonomy" id="1074"/>
    <lineage>
        <taxon>Bacteria</taxon>
        <taxon>Pseudomonadati</taxon>
        <taxon>Pseudomonadota</taxon>
        <taxon>Alphaproteobacteria</taxon>
        <taxon>Hyphomicrobiales</taxon>
        <taxon>Rhodoblastaceae</taxon>
        <taxon>Rhodoblastus</taxon>
    </lineage>
</organism>
<evidence type="ECO:0000313" key="1">
    <source>
        <dbReference type="EMBL" id="SNB80651.1"/>
    </source>
</evidence>
<gene>
    <name evidence="1" type="ORF">SAMN06265338_11367</name>
</gene>